<dbReference type="PANTHER" id="PTHR10972:SF102">
    <property type="entry name" value="OXYSTEROL-BINDING PROTEIN"/>
    <property type="match status" value="1"/>
</dbReference>
<dbReference type="Gene3D" id="3.30.70.3490">
    <property type="match status" value="1"/>
</dbReference>
<accession>A0AAW2YRF9</accession>
<reference evidence="2 3" key="1">
    <citation type="submission" date="2024-03" db="EMBL/GenBank/DDBJ databases">
        <title>The Acrasis kona genome and developmental transcriptomes reveal deep origins of eukaryotic multicellular pathways.</title>
        <authorList>
            <person name="Sheikh S."/>
            <person name="Fu C.-J."/>
            <person name="Brown M.W."/>
            <person name="Baldauf S.L."/>
        </authorList>
    </citation>
    <scope>NUCLEOTIDE SEQUENCE [LARGE SCALE GENOMIC DNA]</scope>
    <source>
        <strain evidence="2 3">ATCC MYA-3509</strain>
    </source>
</reference>
<dbReference type="EMBL" id="JAOPGA020000576">
    <property type="protein sequence ID" value="KAL0479536.1"/>
    <property type="molecule type" value="Genomic_DNA"/>
</dbReference>
<evidence type="ECO:0000313" key="3">
    <source>
        <dbReference type="Proteomes" id="UP001431209"/>
    </source>
</evidence>
<dbReference type="Gene3D" id="2.40.160.120">
    <property type="match status" value="1"/>
</dbReference>
<organism evidence="2 3">
    <name type="scientific">Acrasis kona</name>
    <dbReference type="NCBI Taxonomy" id="1008807"/>
    <lineage>
        <taxon>Eukaryota</taxon>
        <taxon>Discoba</taxon>
        <taxon>Heterolobosea</taxon>
        <taxon>Tetramitia</taxon>
        <taxon>Eutetramitia</taxon>
        <taxon>Acrasidae</taxon>
        <taxon>Acrasis</taxon>
    </lineage>
</organism>
<dbReference type="SUPFAM" id="SSF144000">
    <property type="entry name" value="Oxysterol-binding protein-like"/>
    <property type="match status" value="1"/>
</dbReference>
<keyword evidence="3" id="KW-1185">Reference proteome</keyword>
<comment type="similarity">
    <text evidence="1">Belongs to the OSBP family.</text>
</comment>
<proteinExistence type="inferred from homology"/>
<dbReference type="InterPro" id="IPR000648">
    <property type="entry name" value="Oxysterol-bd"/>
</dbReference>
<sequence>MSSTPDIETLREQSHIYAPDVFFKPSQSQGDSGSVLYQFITSLRPGMDLSSMMCPMFAIRPVSFLELLAVYTQPNKSLLKTASEKDPEKCIINIVEWLISTLTITPQNGLSGIKPYNPVLGEQFHCKWLHDDGSTTTYDAEQISHHPPICSIRIHNEVHGFTYNSTGEMKARFRGNYADSSVDGQHILTLPNGHNYDITWPCVAARGLIWGTSRIEHSSNLQVTCKETGYSVTVCFDYSDHKFDGHIFKQGKKTHQVAGSLSDSTYVKNLSTKNKTVILETKKIVREKYVVAEVYDQKPNESRRVWHSVTFALKTGDLDAAGRYKNEVEEAQRVLARERKEKQEQWVPKMFQPTDRKSSFDTTVYEYSIQTPVEGPLLK</sequence>
<dbReference type="GO" id="GO:0032934">
    <property type="term" value="F:sterol binding"/>
    <property type="evidence" value="ECO:0007669"/>
    <property type="project" value="TreeGrafter"/>
</dbReference>
<evidence type="ECO:0000313" key="2">
    <source>
        <dbReference type="EMBL" id="KAL0479536.1"/>
    </source>
</evidence>
<evidence type="ECO:0008006" key="4">
    <source>
        <dbReference type="Google" id="ProtNLM"/>
    </source>
</evidence>
<protein>
    <recommendedName>
        <fullName evidence="4">Oxysterol-binding protein</fullName>
    </recommendedName>
</protein>
<dbReference type="GO" id="GO:0016020">
    <property type="term" value="C:membrane"/>
    <property type="evidence" value="ECO:0007669"/>
    <property type="project" value="TreeGrafter"/>
</dbReference>
<dbReference type="Pfam" id="PF01237">
    <property type="entry name" value="Oxysterol_BP"/>
    <property type="match status" value="2"/>
</dbReference>
<comment type="caution">
    <text evidence="2">The sequence shown here is derived from an EMBL/GenBank/DDBJ whole genome shotgun (WGS) entry which is preliminary data.</text>
</comment>
<dbReference type="AlphaFoldDB" id="A0AAW2YRF9"/>
<evidence type="ECO:0000256" key="1">
    <source>
        <dbReference type="ARBA" id="ARBA00008842"/>
    </source>
</evidence>
<dbReference type="PANTHER" id="PTHR10972">
    <property type="entry name" value="OXYSTEROL-BINDING PROTEIN-RELATED"/>
    <property type="match status" value="1"/>
</dbReference>
<dbReference type="GO" id="GO:0005829">
    <property type="term" value="C:cytosol"/>
    <property type="evidence" value="ECO:0007669"/>
    <property type="project" value="TreeGrafter"/>
</dbReference>
<name>A0AAW2YRF9_9EUKA</name>
<dbReference type="InterPro" id="IPR037239">
    <property type="entry name" value="OSBP_sf"/>
</dbReference>
<dbReference type="Proteomes" id="UP001431209">
    <property type="component" value="Unassembled WGS sequence"/>
</dbReference>
<gene>
    <name evidence="2" type="ORF">AKO1_007777</name>
</gene>